<gene>
    <name evidence="1" type="ORF">FA95DRAFT_1491108</name>
</gene>
<organism evidence="1 2">
    <name type="scientific">Auriscalpium vulgare</name>
    <dbReference type="NCBI Taxonomy" id="40419"/>
    <lineage>
        <taxon>Eukaryota</taxon>
        <taxon>Fungi</taxon>
        <taxon>Dikarya</taxon>
        <taxon>Basidiomycota</taxon>
        <taxon>Agaricomycotina</taxon>
        <taxon>Agaricomycetes</taxon>
        <taxon>Russulales</taxon>
        <taxon>Auriscalpiaceae</taxon>
        <taxon>Auriscalpium</taxon>
    </lineage>
</organism>
<sequence length="236" mass="25044">MLLSSIRSSAVSAGIGRRAASGIALKYAKAAYSAALAKSPQVLTKVQAELNTVSKSISETPELKSFVSNPTLSVNDRNSGLPTLYAKVEGTGAKKEPVSDITKNLFALLADNGRLGELEGVIEGFNELVAKYKGELTVTVTSASPLPKDVLSRLETTLKQSQTGQQAKSLKLANKVNPSVLGGLVVDFGDKTIDLSVSSRISKLNNLLQRARLCLTLPPGADHPRRIRLKGVYGRS</sequence>
<reference evidence="1" key="2">
    <citation type="journal article" date="2022" name="New Phytol.">
        <title>Evolutionary transition to the ectomycorrhizal habit in the genomes of a hyperdiverse lineage of mushroom-forming fungi.</title>
        <authorList>
            <person name="Looney B."/>
            <person name="Miyauchi S."/>
            <person name="Morin E."/>
            <person name="Drula E."/>
            <person name="Courty P.E."/>
            <person name="Kohler A."/>
            <person name="Kuo A."/>
            <person name="LaButti K."/>
            <person name="Pangilinan J."/>
            <person name="Lipzen A."/>
            <person name="Riley R."/>
            <person name="Andreopoulos W."/>
            <person name="He G."/>
            <person name="Johnson J."/>
            <person name="Nolan M."/>
            <person name="Tritt A."/>
            <person name="Barry K.W."/>
            <person name="Grigoriev I.V."/>
            <person name="Nagy L.G."/>
            <person name="Hibbett D."/>
            <person name="Henrissat B."/>
            <person name="Matheny P.B."/>
            <person name="Labbe J."/>
            <person name="Martin F.M."/>
        </authorList>
    </citation>
    <scope>NUCLEOTIDE SEQUENCE</scope>
    <source>
        <strain evidence="1">FP105234-sp</strain>
    </source>
</reference>
<protein>
    <submittedName>
        <fullName evidence="1">OSCP-domain-containing protein</fullName>
    </submittedName>
</protein>
<accession>A0ACB8RWV3</accession>
<keyword evidence="2" id="KW-1185">Reference proteome</keyword>
<name>A0ACB8RWV3_9AGAM</name>
<dbReference type="Proteomes" id="UP000814033">
    <property type="component" value="Unassembled WGS sequence"/>
</dbReference>
<evidence type="ECO:0000313" key="2">
    <source>
        <dbReference type="Proteomes" id="UP000814033"/>
    </source>
</evidence>
<reference evidence="1" key="1">
    <citation type="submission" date="2021-02" db="EMBL/GenBank/DDBJ databases">
        <authorList>
            <consortium name="DOE Joint Genome Institute"/>
            <person name="Ahrendt S."/>
            <person name="Looney B.P."/>
            <person name="Miyauchi S."/>
            <person name="Morin E."/>
            <person name="Drula E."/>
            <person name="Courty P.E."/>
            <person name="Chicoki N."/>
            <person name="Fauchery L."/>
            <person name="Kohler A."/>
            <person name="Kuo A."/>
            <person name="Labutti K."/>
            <person name="Pangilinan J."/>
            <person name="Lipzen A."/>
            <person name="Riley R."/>
            <person name="Andreopoulos W."/>
            <person name="He G."/>
            <person name="Johnson J."/>
            <person name="Barry K.W."/>
            <person name="Grigoriev I.V."/>
            <person name="Nagy L."/>
            <person name="Hibbett D."/>
            <person name="Henrissat B."/>
            <person name="Matheny P.B."/>
            <person name="Labbe J."/>
            <person name="Martin F."/>
        </authorList>
    </citation>
    <scope>NUCLEOTIDE SEQUENCE</scope>
    <source>
        <strain evidence="1">FP105234-sp</strain>
    </source>
</reference>
<proteinExistence type="predicted"/>
<comment type="caution">
    <text evidence="1">The sequence shown here is derived from an EMBL/GenBank/DDBJ whole genome shotgun (WGS) entry which is preliminary data.</text>
</comment>
<dbReference type="EMBL" id="MU275889">
    <property type="protein sequence ID" value="KAI0048297.1"/>
    <property type="molecule type" value="Genomic_DNA"/>
</dbReference>
<evidence type="ECO:0000313" key="1">
    <source>
        <dbReference type="EMBL" id="KAI0048297.1"/>
    </source>
</evidence>